<keyword evidence="2" id="KW-0812">Transmembrane</keyword>
<dbReference type="AlphaFoldDB" id="A0A2U1LV32"/>
<comment type="caution">
    <text evidence="4">The sequence shown here is derived from an EMBL/GenBank/DDBJ whole genome shotgun (WGS) entry which is preliminary data.</text>
</comment>
<feature type="region of interest" description="Disordered" evidence="1">
    <location>
        <begin position="56"/>
        <end position="84"/>
    </location>
</feature>
<reference evidence="4 5" key="1">
    <citation type="journal article" date="2018" name="Mol. Plant">
        <title>The genome of Artemisia annua provides insight into the evolution of Asteraceae family and artemisinin biosynthesis.</title>
        <authorList>
            <person name="Shen Q."/>
            <person name="Zhang L."/>
            <person name="Liao Z."/>
            <person name="Wang S."/>
            <person name="Yan T."/>
            <person name="Shi P."/>
            <person name="Liu M."/>
            <person name="Fu X."/>
            <person name="Pan Q."/>
            <person name="Wang Y."/>
            <person name="Lv Z."/>
            <person name="Lu X."/>
            <person name="Zhang F."/>
            <person name="Jiang W."/>
            <person name="Ma Y."/>
            <person name="Chen M."/>
            <person name="Hao X."/>
            <person name="Li L."/>
            <person name="Tang Y."/>
            <person name="Lv G."/>
            <person name="Zhou Y."/>
            <person name="Sun X."/>
            <person name="Brodelius P.E."/>
            <person name="Rose J.K.C."/>
            <person name="Tang K."/>
        </authorList>
    </citation>
    <scope>NUCLEOTIDE SEQUENCE [LARGE SCALE GENOMIC DNA]</scope>
    <source>
        <strain evidence="5">cv. Huhao1</strain>
        <tissue evidence="4">Leaf</tissue>
    </source>
</reference>
<evidence type="ECO:0000313" key="3">
    <source>
        <dbReference type="EMBL" id="PWA41281.1"/>
    </source>
</evidence>
<feature type="compositionally biased region" description="Polar residues" evidence="1">
    <location>
        <begin position="212"/>
        <end position="230"/>
    </location>
</feature>
<feature type="compositionally biased region" description="Polar residues" evidence="1">
    <location>
        <begin position="150"/>
        <end position="191"/>
    </location>
</feature>
<keyword evidence="2" id="KW-1133">Transmembrane helix</keyword>
<dbReference type="OrthoDB" id="1906668at2759"/>
<evidence type="ECO:0000313" key="4">
    <source>
        <dbReference type="EMBL" id="PWA52869.1"/>
    </source>
</evidence>
<evidence type="ECO:0000313" key="5">
    <source>
        <dbReference type="Proteomes" id="UP000245207"/>
    </source>
</evidence>
<dbReference type="Proteomes" id="UP000245207">
    <property type="component" value="Unassembled WGS sequence"/>
</dbReference>
<dbReference type="EMBL" id="PKPP01013182">
    <property type="protein sequence ID" value="PWA41281.1"/>
    <property type="molecule type" value="Genomic_DNA"/>
</dbReference>
<keyword evidence="2" id="KW-0472">Membrane</keyword>
<evidence type="ECO:0000256" key="1">
    <source>
        <dbReference type="SAM" id="MobiDB-lite"/>
    </source>
</evidence>
<dbReference type="PANTHER" id="PTHR33429:SF7">
    <property type="entry name" value="OS02G0708000 PROTEIN"/>
    <property type="match status" value="1"/>
</dbReference>
<sequence>MSQQMPIVYPVTGTVPTTTHSSNGSYGAVFIVLAVIVTISAFACFLGRMFNKHENEARPSTQNVPAKEKDAKRNPNGFQTKDGDIEFGYDKRLASAKVANTNVPTMSRPNSFGDQKIERPNSFHEPNVGRGDSFREPTMGQANMFHKSNKVQPSSFDEPSMGRPSSFQEPTMGRPNSFQEPSMGRRNSFQEPSMGRPISYQEPTMGRPISYQEPTTVQSNTFHQGQSQGDQARFGADNRDNGANFKIRTRAQRY</sequence>
<dbReference type="PANTHER" id="PTHR33429">
    <property type="entry name" value="OS02G0708000 PROTEIN-RELATED"/>
    <property type="match status" value="1"/>
</dbReference>
<gene>
    <name evidence="4" type="ORF">CTI12_AA447540</name>
    <name evidence="3" type="ORF">CTI12_AA553020</name>
</gene>
<feature type="transmembrane region" description="Helical" evidence="2">
    <location>
        <begin position="26"/>
        <end position="46"/>
    </location>
</feature>
<organism evidence="4 5">
    <name type="scientific">Artemisia annua</name>
    <name type="common">Sweet wormwood</name>
    <dbReference type="NCBI Taxonomy" id="35608"/>
    <lineage>
        <taxon>Eukaryota</taxon>
        <taxon>Viridiplantae</taxon>
        <taxon>Streptophyta</taxon>
        <taxon>Embryophyta</taxon>
        <taxon>Tracheophyta</taxon>
        <taxon>Spermatophyta</taxon>
        <taxon>Magnoliopsida</taxon>
        <taxon>eudicotyledons</taxon>
        <taxon>Gunneridae</taxon>
        <taxon>Pentapetalae</taxon>
        <taxon>asterids</taxon>
        <taxon>campanulids</taxon>
        <taxon>Asterales</taxon>
        <taxon>Asteraceae</taxon>
        <taxon>Asteroideae</taxon>
        <taxon>Anthemideae</taxon>
        <taxon>Artemisiinae</taxon>
        <taxon>Artemisia</taxon>
    </lineage>
</organism>
<name>A0A2U1LV32_ARTAN</name>
<protein>
    <submittedName>
        <fullName evidence="4">Uncharacterized protein</fullName>
    </submittedName>
</protein>
<feature type="region of interest" description="Disordered" evidence="1">
    <location>
        <begin position="102"/>
        <end position="131"/>
    </location>
</feature>
<evidence type="ECO:0000256" key="2">
    <source>
        <dbReference type="SAM" id="Phobius"/>
    </source>
</evidence>
<feature type="region of interest" description="Disordered" evidence="1">
    <location>
        <begin position="149"/>
        <end position="254"/>
    </location>
</feature>
<proteinExistence type="predicted"/>
<accession>A0A2U1LV32</accession>
<keyword evidence="5" id="KW-1185">Reference proteome</keyword>
<dbReference type="EMBL" id="PKPP01007625">
    <property type="protein sequence ID" value="PWA52869.1"/>
    <property type="molecule type" value="Genomic_DNA"/>
</dbReference>
<feature type="compositionally biased region" description="Polar residues" evidence="1">
    <location>
        <begin position="102"/>
        <end position="113"/>
    </location>
</feature>